<dbReference type="Pfam" id="PF15541">
    <property type="entry name" value="Ntox4"/>
    <property type="match status" value="1"/>
</dbReference>
<dbReference type="EMBL" id="CAOF01000120">
    <property type="protein sequence ID" value="CCO47324.1"/>
    <property type="molecule type" value="Genomic_DNA"/>
</dbReference>
<proteinExistence type="predicted"/>
<dbReference type="InterPro" id="IPR029102">
    <property type="entry name" value="Ntox4"/>
</dbReference>
<evidence type="ECO:0000313" key="2">
    <source>
        <dbReference type="EMBL" id="CCO47324.1"/>
    </source>
</evidence>
<feature type="domain" description="Bacterial toxin 4" evidence="1">
    <location>
        <begin position="184"/>
        <end position="290"/>
    </location>
</feature>
<reference evidence="2 3" key="1">
    <citation type="journal article" date="2013" name="ISME J.">
        <title>Comparative genomics of pathogenic lineages of Vibrio nigripulchritudo identifies virulence-associated traits.</title>
        <authorList>
            <person name="Goudenege D."/>
            <person name="Labreuche Y."/>
            <person name="Krin E."/>
            <person name="Ansquer D."/>
            <person name="Mangenot S."/>
            <person name="Calteau A."/>
            <person name="Medigue C."/>
            <person name="Mazel D."/>
            <person name="Polz M.F."/>
            <person name="Le Roux F."/>
        </authorList>
    </citation>
    <scope>NUCLEOTIDE SEQUENCE [LARGE SCALE GENOMIC DNA]</scope>
    <source>
        <strain evidence="2 3">SOn1</strain>
    </source>
</reference>
<evidence type="ECO:0000259" key="1">
    <source>
        <dbReference type="Pfam" id="PF15541"/>
    </source>
</evidence>
<organism evidence="2 3">
    <name type="scientific">Vibrio nigripulchritudo SOn1</name>
    <dbReference type="NCBI Taxonomy" id="1238450"/>
    <lineage>
        <taxon>Bacteria</taxon>
        <taxon>Pseudomonadati</taxon>
        <taxon>Pseudomonadota</taxon>
        <taxon>Gammaproteobacteria</taxon>
        <taxon>Vibrionales</taxon>
        <taxon>Vibrionaceae</taxon>
        <taxon>Vibrio</taxon>
    </lineage>
</organism>
<dbReference type="RefSeq" id="WP_022612168.1">
    <property type="nucleotide sequence ID" value="NZ_LK391965.1"/>
</dbReference>
<dbReference type="Proteomes" id="UP000018211">
    <property type="component" value="Unassembled WGS sequence"/>
</dbReference>
<sequence length="310" mass="34345">MASKVQKGVAGRKAAKALDLTPPLKISKIVIALDTITMSLRKRLMKSKNASTKGMSKAVSEYSDALKAAKKRGAYLRAKKMLNSATEPVKAILDNKDKGDWLPAAPKNAKIWLSMKLDQKKWAQTRLTGAIQEMRAIIFPNKQVQFDIAGEVKPSISSIRGEKGMDFKDELPSPSKKRYNGHSLKGFERAHLWGHGFGDEAKLGLMYAPKALNQEVQGFGIEMFIRDLQLLAQHEGRKVFCHCRALSHPPKGKSNLSPGKGELLISDVFYEVTYEAKDGRKIVGRFVASISEPPESKVLIDKDQSLLTEI</sequence>
<evidence type="ECO:0000313" key="3">
    <source>
        <dbReference type="Proteomes" id="UP000018211"/>
    </source>
</evidence>
<dbReference type="AlphaFoldDB" id="A0AAV2VSC6"/>
<gene>
    <name evidence="2" type="ORF">VIBNISOn1_30014</name>
</gene>
<protein>
    <recommendedName>
        <fullName evidence="1">Bacterial toxin 4 domain-containing protein</fullName>
    </recommendedName>
</protein>
<accession>A0AAV2VSC6</accession>
<comment type="caution">
    <text evidence="2">The sequence shown here is derived from an EMBL/GenBank/DDBJ whole genome shotgun (WGS) entry which is preliminary data.</text>
</comment>
<name>A0AAV2VSC6_9VIBR</name>